<accession>A0A346XUG9</accession>
<gene>
    <name evidence="1" type="ORF">DVS28_a1166</name>
</gene>
<dbReference type="KEGG" id="euz:DVS28_a1166"/>
<evidence type="ECO:0000313" key="1">
    <source>
        <dbReference type="EMBL" id="AXV05866.1"/>
    </source>
</evidence>
<keyword evidence="2" id="KW-1185">Reference proteome</keyword>
<reference evidence="1 2" key="1">
    <citation type="submission" date="2018-09" db="EMBL/GenBank/DDBJ databases">
        <title>Complete genome sequence of Euzebya sp. DY32-46 isolated from seawater of Pacific Ocean.</title>
        <authorList>
            <person name="Xu L."/>
            <person name="Wu Y.-H."/>
            <person name="Xu X.-W."/>
        </authorList>
    </citation>
    <scope>NUCLEOTIDE SEQUENCE [LARGE SCALE GENOMIC DNA]</scope>
    <source>
        <strain evidence="1 2">DY32-46</strain>
    </source>
</reference>
<dbReference type="EMBL" id="CP031165">
    <property type="protein sequence ID" value="AXV05866.1"/>
    <property type="molecule type" value="Genomic_DNA"/>
</dbReference>
<proteinExistence type="predicted"/>
<organism evidence="1 2">
    <name type="scientific">Euzebya pacifica</name>
    <dbReference type="NCBI Taxonomy" id="1608957"/>
    <lineage>
        <taxon>Bacteria</taxon>
        <taxon>Bacillati</taxon>
        <taxon>Actinomycetota</taxon>
        <taxon>Nitriliruptoria</taxon>
        <taxon>Euzebyales</taxon>
    </lineage>
</organism>
<name>A0A346XUG9_9ACTN</name>
<sequence length="50" mass="5495">MLLVRRCRGPGLDCGCTHFSPARYSDVCRTRFIAADARPISQHMGNMGLG</sequence>
<dbReference type="AlphaFoldDB" id="A0A346XUG9"/>
<evidence type="ECO:0000313" key="2">
    <source>
        <dbReference type="Proteomes" id="UP000264006"/>
    </source>
</evidence>
<dbReference type="Proteomes" id="UP000264006">
    <property type="component" value="Chromosome"/>
</dbReference>
<protein>
    <submittedName>
        <fullName evidence="1">Uncharacterized protein</fullName>
    </submittedName>
</protein>